<protein>
    <recommendedName>
        <fullName evidence="4">DUF4136 domain-containing protein</fullName>
    </recommendedName>
</protein>
<evidence type="ECO:0000256" key="1">
    <source>
        <dbReference type="SAM" id="SignalP"/>
    </source>
</evidence>
<evidence type="ECO:0008006" key="4">
    <source>
        <dbReference type="Google" id="ProtNLM"/>
    </source>
</evidence>
<name>A0A7Y4KKB4_9BACT</name>
<gene>
    <name evidence="2" type="ORF">HMI49_19435</name>
</gene>
<sequence>MRTRHGTHFGFALIVGTMLFAAGCASTSVGKTWKSPALAQLPPVKKVVVVAMVPSDATRQQLEQELVSQLSEKGVQAVKSSDVLPSGAKPDKDTLRSAIEGKGYDGILVARFAGTHEEVNAAPSMSYYDYVGVYGPAAYSVTEEARMQVSLFDARSENGQLLWSTNTKTYETSDVQKEVPGLANAIVKSMAKDHVVGSTS</sequence>
<accession>A0A7Y4KKB4</accession>
<evidence type="ECO:0000313" key="3">
    <source>
        <dbReference type="Proteomes" id="UP000563426"/>
    </source>
</evidence>
<dbReference type="PROSITE" id="PS51257">
    <property type="entry name" value="PROKAR_LIPOPROTEIN"/>
    <property type="match status" value="1"/>
</dbReference>
<dbReference type="EMBL" id="JABFJV010000106">
    <property type="protein sequence ID" value="NOK35380.1"/>
    <property type="molecule type" value="Genomic_DNA"/>
</dbReference>
<organism evidence="2 3">
    <name type="scientific">Corallococcus exercitus</name>
    <dbReference type="NCBI Taxonomy" id="2316736"/>
    <lineage>
        <taxon>Bacteria</taxon>
        <taxon>Pseudomonadati</taxon>
        <taxon>Myxococcota</taxon>
        <taxon>Myxococcia</taxon>
        <taxon>Myxococcales</taxon>
        <taxon>Cystobacterineae</taxon>
        <taxon>Myxococcaceae</taxon>
        <taxon>Corallococcus</taxon>
    </lineage>
</organism>
<proteinExistence type="predicted"/>
<keyword evidence="3" id="KW-1185">Reference proteome</keyword>
<feature type="chain" id="PRO_5031080259" description="DUF4136 domain-containing protein" evidence="1">
    <location>
        <begin position="22"/>
        <end position="200"/>
    </location>
</feature>
<dbReference type="AlphaFoldDB" id="A0A7Y4KKB4"/>
<feature type="signal peptide" evidence="1">
    <location>
        <begin position="1"/>
        <end position="21"/>
    </location>
</feature>
<comment type="caution">
    <text evidence="2">The sequence shown here is derived from an EMBL/GenBank/DDBJ whole genome shotgun (WGS) entry which is preliminary data.</text>
</comment>
<dbReference type="RefSeq" id="WP_171436128.1">
    <property type="nucleotide sequence ID" value="NZ_JABFJV010000106.1"/>
</dbReference>
<evidence type="ECO:0000313" key="2">
    <source>
        <dbReference type="EMBL" id="NOK35380.1"/>
    </source>
</evidence>
<keyword evidence="1" id="KW-0732">Signal</keyword>
<dbReference type="Proteomes" id="UP000563426">
    <property type="component" value="Unassembled WGS sequence"/>
</dbReference>
<reference evidence="2 3" key="1">
    <citation type="submission" date="2020-05" db="EMBL/GenBank/DDBJ databases">
        <authorList>
            <person name="Whitworth D."/>
        </authorList>
    </citation>
    <scope>NUCLEOTIDE SEQUENCE [LARGE SCALE GENOMIC DNA]</scope>
    <source>
        <strain evidence="2 3">AB043B</strain>
    </source>
</reference>